<proteinExistence type="predicted"/>
<dbReference type="OrthoDB" id="7485566at2759"/>
<accession>A0A9P1FTH8</accession>
<dbReference type="PANTHER" id="PTHR23184">
    <property type="entry name" value="TETRATRICOPEPTIDE REPEAT PROTEIN 14"/>
    <property type="match status" value="1"/>
</dbReference>
<feature type="compositionally biased region" description="Basic and acidic residues" evidence="1">
    <location>
        <begin position="632"/>
        <end position="642"/>
    </location>
</feature>
<dbReference type="AlphaFoldDB" id="A0A9P1FTH8"/>
<feature type="region of interest" description="Disordered" evidence="1">
    <location>
        <begin position="600"/>
        <end position="642"/>
    </location>
</feature>
<dbReference type="PANTHER" id="PTHR23184:SF9">
    <property type="entry name" value="TETRATRICOPEPTIDE REPEAT PROTEIN 14"/>
    <property type="match status" value="1"/>
</dbReference>
<evidence type="ECO:0000313" key="3">
    <source>
        <dbReference type="EMBL" id="CAL4773134.1"/>
    </source>
</evidence>
<feature type="region of interest" description="Disordered" evidence="1">
    <location>
        <begin position="62"/>
        <end position="421"/>
    </location>
</feature>
<feature type="compositionally biased region" description="Basic and acidic residues" evidence="1">
    <location>
        <begin position="90"/>
        <end position="106"/>
    </location>
</feature>
<name>A0A9P1FTH8_9DINO</name>
<feature type="compositionally biased region" description="Acidic residues" evidence="1">
    <location>
        <begin position="121"/>
        <end position="154"/>
    </location>
</feature>
<dbReference type="EMBL" id="CAMXCT030001022">
    <property type="protein sequence ID" value="CAL4773134.1"/>
    <property type="molecule type" value="Genomic_DNA"/>
</dbReference>
<evidence type="ECO:0000313" key="2">
    <source>
        <dbReference type="EMBL" id="CAI3985822.1"/>
    </source>
</evidence>
<feature type="compositionally biased region" description="Basic and acidic residues" evidence="1">
    <location>
        <begin position="168"/>
        <end position="255"/>
    </location>
</feature>
<comment type="caution">
    <text evidence="2">The sequence shown here is derived from an EMBL/GenBank/DDBJ whole genome shotgun (WGS) entry which is preliminary data.</text>
</comment>
<dbReference type="EMBL" id="CAMXCT010001022">
    <property type="protein sequence ID" value="CAI3985822.1"/>
    <property type="molecule type" value="Genomic_DNA"/>
</dbReference>
<evidence type="ECO:0000313" key="4">
    <source>
        <dbReference type="Proteomes" id="UP001152797"/>
    </source>
</evidence>
<dbReference type="Proteomes" id="UP001152797">
    <property type="component" value="Unassembled WGS sequence"/>
</dbReference>
<sequence>MPAAMSASQAEAMAKMKVEMLRQKLLLKKKDAEDKGSGDSVEVFLASNKTALEVLAQDLARKRPGAAPLRARLTPREEERDQVLSQGKENGAKRNEGAREISDEAKRKKKEKRAKKLEVEVPQDEQVMTEEEEDSPQPEDQDEGYVQTEEAEDSVEMKETKKKKKTSSKGEKKSAKPVEKSRKNKSKEVKREAPKVKETKKVKEKEVSPRKAKKVPSEEPSREKKEKGRKADSLKEREKKEIAKERKAERTKESPRSPAKRSPAKRKRSRRSKRSKVPESPQRAKTPRRLPSRSRSRPRRSRSPRRRQSPSRRRSRRRSPRRTPDPPRRSRTLRKSPPRSRSRRSQRSRRRSQSRRSRSRRPRSRSKSRKAAPKNRSRRRSRSRSKPARKASSSQRKKARRSHSAGKAPPERTVAPPPSAQATEEVLAELAKFPPYCCVRLKGLKINTDLNGLSGIASASGAVGLKCEHLCVPPLLACTAQQRPAMASCGVLLLWALPRLVALSLLSCPHPLPTIGQSTFAPGGIPLPERRHQPLGRASHYQRRQLTSILLQAWACSALPLDPMLPSIRWRRRRACWVPRRGRGRVRRRLRRRTGFIGIRVGEASNPGPPAPGTPVGGERQPMVVDASGPGSRERSPPAARRTERVFCPVPGCPAAASSGRGWTSHAAMRPHLEDHAAGTLEGEVPQAYRARHHLDLCSVCGGLVASRFNGAHPRCRPAARRAVVPVPAAGLALPGPSIEAVFAEPAPVLRHVPKAARAAWAQCLSRALGQAAGNNTSQAWRDFFMLPKAVLHPAPRGGRRHRLQAAQFTQRRCARWLAGEREELWGDLPGPRRRRPRDDDEEAAQAARQARCCALAAEGELSRACAALVSPPLLDNTTDVVSKLQAKHPRAAPARPALVALGLPALAAVPELAVEDVIQAIRSFSRGSGAGPTGLRGDHLREALASPHGDEMAVQLADVVKLLVRGEALAEIAPHLAGASLHALPKGGHPPCSAAGLCSAPATTSMAVGDGELV</sequence>
<feature type="compositionally biased region" description="Basic residues" evidence="1">
    <location>
        <begin position="329"/>
        <end position="404"/>
    </location>
</feature>
<dbReference type="InterPro" id="IPR039190">
    <property type="entry name" value="TTC14"/>
</dbReference>
<reference evidence="3 4" key="2">
    <citation type="submission" date="2024-05" db="EMBL/GenBank/DDBJ databases">
        <authorList>
            <person name="Chen Y."/>
            <person name="Shah S."/>
            <person name="Dougan E. K."/>
            <person name="Thang M."/>
            <person name="Chan C."/>
        </authorList>
    </citation>
    <scope>NUCLEOTIDE SEQUENCE [LARGE SCALE GENOMIC DNA]</scope>
</reference>
<evidence type="ECO:0000256" key="1">
    <source>
        <dbReference type="SAM" id="MobiDB-lite"/>
    </source>
</evidence>
<feature type="compositionally biased region" description="Basic residues" evidence="1">
    <location>
        <begin position="285"/>
        <end position="321"/>
    </location>
</feature>
<dbReference type="EMBL" id="CAMXCT020001022">
    <property type="protein sequence ID" value="CAL1139197.1"/>
    <property type="molecule type" value="Genomic_DNA"/>
</dbReference>
<gene>
    <name evidence="2" type="ORF">C1SCF055_LOCUS13228</name>
</gene>
<protein>
    <submittedName>
        <fullName evidence="3">132 kDa protein</fullName>
    </submittedName>
</protein>
<feature type="compositionally biased region" description="Basic residues" evidence="1">
    <location>
        <begin position="258"/>
        <end position="275"/>
    </location>
</feature>
<organism evidence="2">
    <name type="scientific">Cladocopium goreaui</name>
    <dbReference type="NCBI Taxonomy" id="2562237"/>
    <lineage>
        <taxon>Eukaryota</taxon>
        <taxon>Sar</taxon>
        <taxon>Alveolata</taxon>
        <taxon>Dinophyceae</taxon>
        <taxon>Suessiales</taxon>
        <taxon>Symbiodiniaceae</taxon>
        <taxon>Cladocopium</taxon>
    </lineage>
</organism>
<keyword evidence="4" id="KW-1185">Reference proteome</keyword>
<reference evidence="2" key="1">
    <citation type="submission" date="2022-10" db="EMBL/GenBank/DDBJ databases">
        <authorList>
            <person name="Chen Y."/>
            <person name="Dougan E. K."/>
            <person name="Chan C."/>
            <person name="Rhodes N."/>
            <person name="Thang M."/>
        </authorList>
    </citation>
    <scope>NUCLEOTIDE SEQUENCE</scope>
</reference>